<evidence type="ECO:0000256" key="1">
    <source>
        <dbReference type="SAM" id="Coils"/>
    </source>
</evidence>
<feature type="region of interest" description="Disordered" evidence="2">
    <location>
        <begin position="1"/>
        <end position="135"/>
    </location>
</feature>
<dbReference type="EMBL" id="MU005778">
    <property type="protein sequence ID" value="KAF2705468.1"/>
    <property type="molecule type" value="Genomic_DNA"/>
</dbReference>
<gene>
    <name evidence="3" type="ORF">K504DRAFT_537060</name>
</gene>
<keyword evidence="4" id="KW-1185">Reference proteome</keyword>
<reference evidence="3" key="1">
    <citation type="journal article" date="2020" name="Stud. Mycol.">
        <title>101 Dothideomycetes genomes: a test case for predicting lifestyles and emergence of pathogens.</title>
        <authorList>
            <person name="Haridas S."/>
            <person name="Albert R."/>
            <person name="Binder M."/>
            <person name="Bloem J."/>
            <person name="Labutti K."/>
            <person name="Salamov A."/>
            <person name="Andreopoulos B."/>
            <person name="Baker S."/>
            <person name="Barry K."/>
            <person name="Bills G."/>
            <person name="Bluhm B."/>
            <person name="Cannon C."/>
            <person name="Castanera R."/>
            <person name="Culley D."/>
            <person name="Daum C."/>
            <person name="Ezra D."/>
            <person name="Gonzalez J."/>
            <person name="Henrissat B."/>
            <person name="Kuo A."/>
            <person name="Liang C."/>
            <person name="Lipzen A."/>
            <person name="Lutzoni F."/>
            <person name="Magnuson J."/>
            <person name="Mondo S."/>
            <person name="Nolan M."/>
            <person name="Ohm R."/>
            <person name="Pangilinan J."/>
            <person name="Park H.-J."/>
            <person name="Ramirez L."/>
            <person name="Alfaro M."/>
            <person name="Sun H."/>
            <person name="Tritt A."/>
            <person name="Yoshinaga Y."/>
            <person name="Zwiers L.-H."/>
            <person name="Turgeon B."/>
            <person name="Goodwin S."/>
            <person name="Spatafora J."/>
            <person name="Crous P."/>
            <person name="Grigoriev I."/>
        </authorList>
    </citation>
    <scope>NUCLEOTIDE SEQUENCE</scope>
    <source>
        <strain evidence="3">CBS 279.74</strain>
    </source>
</reference>
<organism evidence="3 4">
    <name type="scientific">Pleomassaria siparia CBS 279.74</name>
    <dbReference type="NCBI Taxonomy" id="1314801"/>
    <lineage>
        <taxon>Eukaryota</taxon>
        <taxon>Fungi</taxon>
        <taxon>Dikarya</taxon>
        <taxon>Ascomycota</taxon>
        <taxon>Pezizomycotina</taxon>
        <taxon>Dothideomycetes</taxon>
        <taxon>Pleosporomycetidae</taxon>
        <taxon>Pleosporales</taxon>
        <taxon>Pleomassariaceae</taxon>
        <taxon>Pleomassaria</taxon>
    </lineage>
</organism>
<evidence type="ECO:0000256" key="2">
    <source>
        <dbReference type="SAM" id="MobiDB-lite"/>
    </source>
</evidence>
<evidence type="ECO:0008006" key="5">
    <source>
        <dbReference type="Google" id="ProtNLM"/>
    </source>
</evidence>
<proteinExistence type="predicted"/>
<sequence length="391" mass="43286">MSSSNTPTNLRLPMASTPSWKPNWTAPERSPAPTPHPKMSLATRLVGTTALIAPSRTSSSSPRFKSKIPTPSPKPGTKSNANTKSKFKPKRDSRSSYTLSHLDRPSTLSLPSTLSPPSTISLPSTPSRTSPIPLQGPNIPSPVTAMTIEARLHILQGQAPTINEECNRIITSSTNSMAVEQETKILESILPAIRALEKDKEALKDENERLTLRVRELLEKGEMNDRRMKEMLECTDKAMETLELAREKGASHHTAHINAPIPSSYSFVHPTTRFPTTISTSSPEITLLHLPPEILEAVIVAFVVDDVELLFRFRAVYRTFARIADHRVLAKIPIKTVLQTQPLISRQSGHTAVISSVYVYQDPKVVRDTIQFIKESPRGLHSLPSLELPWS</sequence>
<accession>A0A6G1JY43</accession>
<protein>
    <recommendedName>
        <fullName evidence="5">F-box domain-containing protein</fullName>
    </recommendedName>
</protein>
<feature type="compositionally biased region" description="Low complexity" evidence="2">
    <location>
        <begin position="54"/>
        <end position="63"/>
    </location>
</feature>
<name>A0A6G1JY43_9PLEO</name>
<feature type="coiled-coil region" evidence="1">
    <location>
        <begin position="193"/>
        <end position="220"/>
    </location>
</feature>
<dbReference type="Proteomes" id="UP000799428">
    <property type="component" value="Unassembled WGS sequence"/>
</dbReference>
<keyword evidence="1" id="KW-0175">Coiled coil</keyword>
<evidence type="ECO:0000313" key="4">
    <source>
        <dbReference type="Proteomes" id="UP000799428"/>
    </source>
</evidence>
<feature type="compositionally biased region" description="Low complexity" evidence="2">
    <location>
        <begin position="105"/>
        <end position="133"/>
    </location>
</feature>
<dbReference type="AlphaFoldDB" id="A0A6G1JY43"/>
<evidence type="ECO:0000313" key="3">
    <source>
        <dbReference type="EMBL" id="KAF2705468.1"/>
    </source>
</evidence>